<dbReference type="PANTHER" id="PTHR12045:SF3">
    <property type="entry name" value="INACTIVE ALLANTOICASE-RELATED"/>
    <property type="match status" value="1"/>
</dbReference>
<dbReference type="OrthoDB" id="2078334at2"/>
<dbReference type="Gene3D" id="2.60.120.260">
    <property type="entry name" value="Galactose-binding domain-like"/>
    <property type="match status" value="2"/>
</dbReference>
<dbReference type="AlphaFoldDB" id="A0A157ZC85"/>
<dbReference type="EC" id="3.5.3.4" evidence="2"/>
<dbReference type="Pfam" id="PF03561">
    <property type="entry name" value="Allantoicase"/>
    <property type="match status" value="2"/>
</dbReference>
<gene>
    <name evidence="2" type="primary">alc</name>
    <name evidence="4" type="ORF">AWB75_00512</name>
</gene>
<sequence length="336" mass="37527">MANPILDADAPAFARRYMNLADPRLGAQALFATDEFFAPKDRMLEPQPAVFIPGKYDEHGKWMDGWETRRKRTTGYDFCIVKLARAGVIHGIDIDTSHFTGNFPPAASIDACYSESANPQDDGDWREIVPSTTLQGNHHHYLDISDTRAYTHLRVNIYPDGGIARLRVYGQPKTDFSRLERGTLLDLAAIENGAYLVAANNQHFGPASQMLMPGRGVNMGDGWETRRRREPGNDWAIVALANPGVIRAIEVDTAHFKGNYPDRCSLQAARVEGGTDESLVTQAMFWPVLLDEQKLSMDNVHRFEKEIAALGPVTHVRFNIYPDGGVSRLRIFGEIE</sequence>
<evidence type="ECO:0000259" key="3">
    <source>
        <dbReference type="Pfam" id="PF03561"/>
    </source>
</evidence>
<comment type="pathway">
    <text evidence="2">Nitrogen metabolism; (S)-allantoin degradation; (S)-ureidoglycolate from allantoate (aminidohydrolase route): step 1/1.</text>
</comment>
<dbReference type="InterPro" id="IPR015908">
    <property type="entry name" value="Allantoicase_dom"/>
</dbReference>
<dbReference type="SUPFAM" id="SSF49785">
    <property type="entry name" value="Galactose-binding domain-like"/>
    <property type="match status" value="2"/>
</dbReference>
<comment type="catalytic activity">
    <reaction evidence="2">
        <text>allantoate + H2O = (S)-ureidoglycolate + urea</text>
        <dbReference type="Rhea" id="RHEA:11016"/>
        <dbReference type="ChEBI" id="CHEBI:15377"/>
        <dbReference type="ChEBI" id="CHEBI:16199"/>
        <dbReference type="ChEBI" id="CHEBI:17536"/>
        <dbReference type="ChEBI" id="CHEBI:57296"/>
        <dbReference type="EC" id="3.5.3.4"/>
    </reaction>
</comment>
<comment type="similarity">
    <text evidence="1 2">Belongs to the allantoicase family.</text>
</comment>
<dbReference type="PANTHER" id="PTHR12045">
    <property type="entry name" value="ALLANTOICASE"/>
    <property type="match status" value="1"/>
</dbReference>
<evidence type="ECO:0000313" key="4">
    <source>
        <dbReference type="EMBL" id="SAK43182.1"/>
    </source>
</evidence>
<dbReference type="InterPro" id="IPR005164">
    <property type="entry name" value="Allantoicase"/>
</dbReference>
<keyword evidence="2" id="KW-0378">Hydrolase</keyword>
<dbReference type="UniPathway" id="UPA00395">
    <property type="reaction ID" value="UER00654"/>
</dbReference>
<dbReference type="PIRSF" id="PIRSF016516">
    <property type="entry name" value="Allantoicase"/>
    <property type="match status" value="1"/>
</dbReference>
<dbReference type="GO" id="GO:0004037">
    <property type="term" value="F:allantoicase activity"/>
    <property type="evidence" value="ECO:0007669"/>
    <property type="project" value="UniProtKB-UniRule"/>
</dbReference>
<accession>A0A157ZC85</accession>
<dbReference type="RefSeq" id="WP_061122522.1">
    <property type="nucleotide sequence ID" value="NZ_FCOF02000002.1"/>
</dbReference>
<name>A0A157ZC85_9BURK</name>
<proteinExistence type="inferred from homology"/>
<dbReference type="Proteomes" id="UP000054870">
    <property type="component" value="Unassembled WGS sequence"/>
</dbReference>
<keyword evidence="2" id="KW-0659">Purine metabolism</keyword>
<evidence type="ECO:0000256" key="2">
    <source>
        <dbReference type="HAMAP-Rule" id="MF_00813"/>
    </source>
</evidence>
<organism evidence="4 5">
    <name type="scientific">Caballeronia catudaia</name>
    <dbReference type="NCBI Taxonomy" id="1777136"/>
    <lineage>
        <taxon>Bacteria</taxon>
        <taxon>Pseudomonadati</taxon>
        <taxon>Pseudomonadota</taxon>
        <taxon>Betaproteobacteria</taxon>
        <taxon>Burkholderiales</taxon>
        <taxon>Burkholderiaceae</taxon>
        <taxon>Caballeronia</taxon>
    </lineage>
</organism>
<evidence type="ECO:0000256" key="1">
    <source>
        <dbReference type="ARBA" id="ARBA00009242"/>
    </source>
</evidence>
<comment type="caution">
    <text evidence="4">The sequence shown here is derived from an EMBL/GenBank/DDBJ whole genome shotgun (WGS) entry which is preliminary data.</text>
</comment>
<dbReference type="InterPro" id="IPR008979">
    <property type="entry name" value="Galactose-bd-like_sf"/>
</dbReference>
<dbReference type="GO" id="GO:0000256">
    <property type="term" value="P:allantoin catabolic process"/>
    <property type="evidence" value="ECO:0007669"/>
    <property type="project" value="UniProtKB-UniRule"/>
</dbReference>
<feature type="domain" description="Allantoicase" evidence="3">
    <location>
        <begin position="26"/>
        <end position="172"/>
    </location>
</feature>
<dbReference type="NCBIfam" id="TIGR02961">
    <property type="entry name" value="allantoicase"/>
    <property type="match status" value="1"/>
</dbReference>
<reference evidence="4" key="1">
    <citation type="submission" date="2016-01" db="EMBL/GenBank/DDBJ databases">
        <authorList>
            <person name="Peeters C."/>
        </authorList>
    </citation>
    <scope>NUCLEOTIDE SEQUENCE [LARGE SCALE GENOMIC DNA]</scope>
    <source>
        <strain evidence="4">LMG 29318</strain>
    </source>
</reference>
<keyword evidence="5" id="KW-1185">Reference proteome</keyword>
<evidence type="ECO:0000313" key="5">
    <source>
        <dbReference type="Proteomes" id="UP000054870"/>
    </source>
</evidence>
<dbReference type="EMBL" id="FCOF02000002">
    <property type="protein sequence ID" value="SAK43182.1"/>
    <property type="molecule type" value="Genomic_DNA"/>
</dbReference>
<dbReference type="GO" id="GO:0006144">
    <property type="term" value="P:purine nucleobase metabolic process"/>
    <property type="evidence" value="ECO:0007669"/>
    <property type="project" value="UniProtKB-KW"/>
</dbReference>
<feature type="domain" description="Allantoicase" evidence="3">
    <location>
        <begin position="193"/>
        <end position="335"/>
    </location>
</feature>
<protein>
    <recommendedName>
        <fullName evidence="2">Probable allantoicase</fullName>
        <ecNumber evidence="2">3.5.3.4</ecNumber>
    </recommendedName>
    <alternativeName>
        <fullName evidence="2">Allantoate amidinohydrolase</fullName>
    </alternativeName>
</protein>
<dbReference type="HAMAP" id="MF_00813">
    <property type="entry name" value="Allantoicase"/>
    <property type="match status" value="1"/>
</dbReference>